<dbReference type="VEuPathDB" id="VectorBase:GBRI016044"/>
<name>A0A1A9WDZ1_9MUSC</name>
<evidence type="ECO:0000256" key="1">
    <source>
        <dbReference type="ARBA" id="ARBA00004123"/>
    </source>
</evidence>
<keyword evidence="5" id="KW-0539">Nucleus</keyword>
<evidence type="ECO:0000259" key="7">
    <source>
        <dbReference type="Pfam" id="PF05712"/>
    </source>
</evidence>
<dbReference type="Gene3D" id="1.10.274.30">
    <property type="entry name" value="MRG domain"/>
    <property type="match status" value="2"/>
</dbReference>
<evidence type="ECO:0000256" key="5">
    <source>
        <dbReference type="ARBA" id="ARBA00023242"/>
    </source>
</evidence>
<dbReference type="Pfam" id="PF05712">
    <property type="entry name" value="MRG"/>
    <property type="match status" value="2"/>
</dbReference>
<dbReference type="GO" id="GO:0006355">
    <property type="term" value="P:regulation of DNA-templated transcription"/>
    <property type="evidence" value="ECO:0007669"/>
    <property type="project" value="InterPro"/>
</dbReference>
<evidence type="ECO:0000256" key="3">
    <source>
        <dbReference type="ARBA" id="ARBA00023015"/>
    </source>
</evidence>
<dbReference type="InterPro" id="IPR038217">
    <property type="entry name" value="MRG_C_sf"/>
</dbReference>
<dbReference type="PANTHER" id="PTHR10880">
    <property type="entry name" value="MORTALITY FACTOR 4-LIKE PROTEIN"/>
    <property type="match status" value="1"/>
</dbReference>
<dbReference type="EnsemblMetazoa" id="GBRI016044-RA">
    <property type="protein sequence ID" value="GBRI016044-PA"/>
    <property type="gene ID" value="GBRI016044"/>
</dbReference>
<evidence type="ECO:0000313" key="8">
    <source>
        <dbReference type="EnsemblMetazoa" id="GBRI016044-PA"/>
    </source>
</evidence>
<protein>
    <recommendedName>
        <fullName evidence="7">MRG domain-containing protein</fullName>
    </recommendedName>
</protein>
<feature type="domain" description="MRG" evidence="7">
    <location>
        <begin position="251"/>
        <end position="354"/>
    </location>
</feature>
<feature type="region of interest" description="Disordered" evidence="6">
    <location>
        <begin position="1"/>
        <end position="22"/>
    </location>
</feature>
<organism evidence="8 9">
    <name type="scientific">Glossina brevipalpis</name>
    <dbReference type="NCBI Taxonomy" id="37001"/>
    <lineage>
        <taxon>Eukaryota</taxon>
        <taxon>Metazoa</taxon>
        <taxon>Ecdysozoa</taxon>
        <taxon>Arthropoda</taxon>
        <taxon>Hexapoda</taxon>
        <taxon>Insecta</taxon>
        <taxon>Pterygota</taxon>
        <taxon>Neoptera</taxon>
        <taxon>Endopterygota</taxon>
        <taxon>Diptera</taxon>
        <taxon>Brachycera</taxon>
        <taxon>Muscomorpha</taxon>
        <taxon>Hippoboscoidea</taxon>
        <taxon>Glossinidae</taxon>
        <taxon>Glossina</taxon>
    </lineage>
</organism>
<dbReference type="Proteomes" id="UP000091820">
    <property type="component" value="Unassembled WGS sequence"/>
</dbReference>
<dbReference type="InterPro" id="IPR026541">
    <property type="entry name" value="MRG_dom"/>
</dbReference>
<evidence type="ECO:0000256" key="4">
    <source>
        <dbReference type="ARBA" id="ARBA00023163"/>
    </source>
</evidence>
<sequence>MTIDNNSDENNANRNKSSGVYANANSMNSNAMPYVQIESEVPLLPFPRMTPPVSLLNAATNLMPNANNGLHYGTENLDADWFFTEVEIKIKMPEELKERLADDWEAINEQSKLLNIPSRITAQDVVDQYVASKTSRKSVCPANAAIVTEVMTSVVQYFNGMLYANLLYNSEKRQYFEILQKHPNIPFSQLYGAFHLLRVFMNLNSVFILSGADENHKQTVIKYLQDFLKFLVRNKTIYFRMSNFIKASPQYANAAIVAEVMTGVIEYFNGMLGANLLYDSERRQYIEVLQKHPNIPVSQLYGAFHLLRLFKNLNSVITLSVADAEHMQTILKYLQDFLKFVVRNKTIYFRMSNFIKARPQYEFLL</sequence>
<dbReference type="GO" id="GO:0035267">
    <property type="term" value="C:NuA4 histone acetyltransferase complex"/>
    <property type="evidence" value="ECO:0007669"/>
    <property type="project" value="TreeGrafter"/>
</dbReference>
<dbReference type="STRING" id="37001.A0A1A9WDZ1"/>
<dbReference type="GO" id="GO:0006325">
    <property type="term" value="P:chromatin organization"/>
    <property type="evidence" value="ECO:0007669"/>
    <property type="project" value="UniProtKB-KW"/>
</dbReference>
<dbReference type="InterPro" id="IPR008676">
    <property type="entry name" value="MRG"/>
</dbReference>
<keyword evidence="4" id="KW-0804">Transcription</keyword>
<reference evidence="9" key="1">
    <citation type="submission" date="2014-03" db="EMBL/GenBank/DDBJ databases">
        <authorList>
            <person name="Aksoy S."/>
            <person name="Warren W."/>
            <person name="Wilson R.K."/>
        </authorList>
    </citation>
    <scope>NUCLEOTIDE SEQUENCE [LARGE SCALE GENOMIC DNA]</scope>
    <source>
        <strain evidence="9">IAEA</strain>
    </source>
</reference>
<keyword evidence="2" id="KW-0156">Chromatin regulator</keyword>
<keyword evidence="3" id="KW-0805">Transcription regulation</keyword>
<dbReference type="PROSITE" id="PS51640">
    <property type="entry name" value="MRG"/>
    <property type="match status" value="2"/>
</dbReference>
<feature type="domain" description="MRG" evidence="7">
    <location>
        <begin position="80"/>
        <end position="244"/>
    </location>
</feature>
<dbReference type="AlphaFoldDB" id="A0A1A9WDZ1"/>
<comment type="subcellular location">
    <subcellularLocation>
        <location evidence="1">Nucleus</location>
    </subcellularLocation>
</comment>
<reference evidence="8" key="2">
    <citation type="submission" date="2020-05" db="UniProtKB">
        <authorList>
            <consortium name="EnsemblMetazoa"/>
        </authorList>
    </citation>
    <scope>IDENTIFICATION</scope>
    <source>
        <strain evidence="8">IAEA</strain>
    </source>
</reference>
<proteinExistence type="predicted"/>
<evidence type="ECO:0000256" key="2">
    <source>
        <dbReference type="ARBA" id="ARBA00022853"/>
    </source>
</evidence>
<dbReference type="GO" id="GO:0005634">
    <property type="term" value="C:nucleus"/>
    <property type="evidence" value="ECO:0007669"/>
    <property type="project" value="UniProtKB-SubCell"/>
</dbReference>
<evidence type="ECO:0000256" key="6">
    <source>
        <dbReference type="SAM" id="MobiDB-lite"/>
    </source>
</evidence>
<evidence type="ECO:0000313" key="9">
    <source>
        <dbReference type="Proteomes" id="UP000091820"/>
    </source>
</evidence>
<dbReference type="PANTHER" id="PTHR10880:SF48">
    <property type="entry name" value="MORTALITY FACTOR 4 LIKE 2"/>
    <property type="match status" value="1"/>
</dbReference>
<keyword evidence="9" id="KW-1185">Reference proteome</keyword>
<accession>A0A1A9WDZ1</accession>